<evidence type="ECO:0000256" key="1">
    <source>
        <dbReference type="SAM" id="MobiDB-lite"/>
    </source>
</evidence>
<evidence type="ECO:0000313" key="2">
    <source>
        <dbReference type="EMBL" id="EEI93251.1"/>
    </source>
</evidence>
<feature type="compositionally biased region" description="Basic and acidic residues" evidence="1">
    <location>
        <begin position="155"/>
        <end position="170"/>
    </location>
</feature>
<dbReference type="Proteomes" id="UP000006241">
    <property type="component" value="Unassembled WGS sequence"/>
</dbReference>
<dbReference type="HOGENOM" id="CLU_1524198_0_0_10"/>
<protein>
    <submittedName>
        <fullName evidence="2">Uncharacterized protein</fullName>
    </submittedName>
</protein>
<evidence type="ECO:0000313" key="3">
    <source>
        <dbReference type="Proteomes" id="UP000006241"/>
    </source>
</evidence>
<comment type="caution">
    <text evidence="2">The sequence shown here is derived from an EMBL/GenBank/DDBJ whole genome shotgun (WGS) entry which is preliminary data.</text>
</comment>
<accession>C2FV07</accession>
<gene>
    <name evidence="2" type="ORF">HMPREF0765_1163</name>
</gene>
<feature type="region of interest" description="Disordered" evidence="1">
    <location>
        <begin position="146"/>
        <end position="176"/>
    </location>
</feature>
<proteinExistence type="predicted"/>
<name>C2FV07_SPHSI</name>
<dbReference type="EMBL" id="ACHB01000028">
    <property type="protein sequence ID" value="EEI93251.1"/>
    <property type="molecule type" value="Genomic_DNA"/>
</dbReference>
<dbReference type="AlphaFoldDB" id="C2FV07"/>
<organism evidence="2 3">
    <name type="scientific">Sphingobacterium spiritivorum ATCC 33300</name>
    <dbReference type="NCBI Taxonomy" id="525372"/>
    <lineage>
        <taxon>Bacteria</taxon>
        <taxon>Pseudomonadati</taxon>
        <taxon>Bacteroidota</taxon>
        <taxon>Sphingobacteriia</taxon>
        <taxon>Sphingobacteriales</taxon>
        <taxon>Sphingobacteriaceae</taxon>
        <taxon>Sphingobacterium</taxon>
    </lineage>
</organism>
<reference evidence="2 3" key="1">
    <citation type="submission" date="2009-01" db="EMBL/GenBank/DDBJ databases">
        <authorList>
            <person name="Qin X."/>
            <person name="Bachman B."/>
            <person name="Battles P."/>
            <person name="Bell A."/>
            <person name="Bess C."/>
            <person name="Bickham C."/>
            <person name="Chaboub L."/>
            <person name="Chen D."/>
            <person name="Coyle M."/>
            <person name="Deiros D.R."/>
            <person name="Dinh H."/>
            <person name="Forbes L."/>
            <person name="Fowler G."/>
            <person name="Francisco L."/>
            <person name="Fu Q."/>
            <person name="Gubbala S."/>
            <person name="Hale W."/>
            <person name="Han Y."/>
            <person name="Hemphill L."/>
            <person name="Highlander S.K."/>
            <person name="Hirani K."/>
            <person name="Hogues M."/>
            <person name="Jackson L."/>
            <person name="Jakkamsetti A."/>
            <person name="Javaid M."/>
            <person name="Jiang H."/>
            <person name="Korchina V."/>
            <person name="Kovar C."/>
            <person name="Lara F."/>
            <person name="Lee S."/>
            <person name="Mata R."/>
            <person name="Mathew T."/>
            <person name="Moen C."/>
            <person name="Morales K."/>
            <person name="Munidasa M."/>
            <person name="Nazareth L."/>
            <person name="Ngo R."/>
            <person name="Nguyen L."/>
            <person name="Okwuonu G."/>
            <person name="Ongeri F."/>
            <person name="Patil S."/>
            <person name="Petrosino J."/>
            <person name="Pham C."/>
            <person name="Pham P."/>
            <person name="Pu L.-L."/>
            <person name="Puazo M."/>
            <person name="Raj R."/>
            <person name="Reid J."/>
            <person name="Rouhana J."/>
            <person name="Saada N."/>
            <person name="Shang Y."/>
            <person name="Simmons D."/>
            <person name="Thornton R."/>
            <person name="Warren J."/>
            <person name="Weissenberger G."/>
            <person name="Zhang J."/>
            <person name="Zhang L."/>
            <person name="Zhou C."/>
            <person name="Zhu D."/>
            <person name="Muzny D."/>
            <person name="Worley K."/>
            <person name="Gibbs R."/>
        </authorList>
    </citation>
    <scope>NUCLEOTIDE SEQUENCE [LARGE SCALE GENOMIC DNA]</scope>
    <source>
        <strain evidence="2 3">ATCC 33300</strain>
    </source>
</reference>
<dbReference type="RefSeq" id="WP_003006683.1">
    <property type="nucleotide sequence ID" value="NZ_GG668631.1"/>
</dbReference>
<sequence length="176" mass="20229">MAKDVIIVPIFPVDPNVRISITSTTNAKFNQRFWIEKRYKNSLKGEWIQMGNHVYYGAQASAIEFKIDTKNEESWWRIRGENDTGDGGWKSSRGIESLGVGTEEILIKFDDDFTGDSDFDDLVVKISLIYPDIKKLDEKFYNDFDKRASGPNGKKYFDSKKVIPELDKKGKPIKPH</sequence>